<feature type="domain" description="CARD" evidence="1">
    <location>
        <begin position="1"/>
        <end position="64"/>
    </location>
</feature>
<dbReference type="SMART" id="SM00114">
    <property type="entry name" value="CARD"/>
    <property type="match status" value="1"/>
</dbReference>
<dbReference type="GO" id="GO:0002020">
    <property type="term" value="F:protease binding"/>
    <property type="evidence" value="ECO:0007669"/>
    <property type="project" value="InterPro"/>
</dbReference>
<dbReference type="WBParaSite" id="PSAMB.scaffold6132size10111.g27951.t1">
    <property type="protein sequence ID" value="PSAMB.scaffold6132size10111.g27951.t1"/>
    <property type="gene ID" value="PSAMB.scaffold6132size10111.g27951"/>
</dbReference>
<dbReference type="PANTHER" id="PTHR15034">
    <property type="entry name" value="DEATH DOMAIN-CONTAINING PROTEIN CRADD"/>
    <property type="match status" value="1"/>
</dbReference>
<protein>
    <submittedName>
        <fullName evidence="3">CARD domain-containing protein</fullName>
    </submittedName>
</protein>
<dbReference type="InterPro" id="IPR001315">
    <property type="entry name" value="CARD"/>
</dbReference>
<name>A0A914X0H0_9BILA</name>
<dbReference type="Proteomes" id="UP000887566">
    <property type="component" value="Unplaced"/>
</dbReference>
<dbReference type="SUPFAM" id="SSF47986">
    <property type="entry name" value="DEATH domain"/>
    <property type="match status" value="1"/>
</dbReference>
<dbReference type="CDD" id="cd01671">
    <property type="entry name" value="CARD"/>
    <property type="match status" value="1"/>
</dbReference>
<keyword evidence="2" id="KW-1185">Reference proteome</keyword>
<dbReference type="PANTHER" id="PTHR15034:SF5">
    <property type="entry name" value="DEATH DOMAIN-CONTAINING PROTEIN CRADD"/>
    <property type="match status" value="1"/>
</dbReference>
<dbReference type="Pfam" id="PF00619">
    <property type="entry name" value="CARD"/>
    <property type="match status" value="1"/>
</dbReference>
<sequence length="250" mass="27813">MDTVKQDALKHCASSIADTLDVNPVLDHLTIILTNEEVEIIKAKPTRTSQSRELIDCLKRKGEQQKPFERLLEALSSSSVGQGWLGKEIQAKYDYLRVGRSSVAEANQANHNQNAQSADEFDAAMEVEKIITKFKKVPKIKLSKLDKPLTETLIEGLSDSREEMAARIDLEDLINIHMSSVLTDSAVKKIRSAPSTSNAFYVFSEALTNSSILALLKFLSGLKSTKQGHLFHLFCTEEFCNELVSVTDNI</sequence>
<dbReference type="PROSITE" id="PS50209">
    <property type="entry name" value="CARD"/>
    <property type="match status" value="1"/>
</dbReference>
<organism evidence="2 3">
    <name type="scientific">Plectus sambesii</name>
    <dbReference type="NCBI Taxonomy" id="2011161"/>
    <lineage>
        <taxon>Eukaryota</taxon>
        <taxon>Metazoa</taxon>
        <taxon>Ecdysozoa</taxon>
        <taxon>Nematoda</taxon>
        <taxon>Chromadorea</taxon>
        <taxon>Plectida</taxon>
        <taxon>Plectina</taxon>
        <taxon>Plectoidea</taxon>
        <taxon>Plectidae</taxon>
        <taxon>Plectus</taxon>
    </lineage>
</organism>
<evidence type="ECO:0000313" key="2">
    <source>
        <dbReference type="Proteomes" id="UP000887566"/>
    </source>
</evidence>
<dbReference type="AlphaFoldDB" id="A0A914X0H0"/>
<proteinExistence type="predicted"/>
<accession>A0A914X0H0</accession>
<reference evidence="3" key="1">
    <citation type="submission" date="2022-11" db="UniProtKB">
        <authorList>
            <consortium name="WormBaseParasite"/>
        </authorList>
    </citation>
    <scope>IDENTIFICATION</scope>
</reference>
<dbReference type="GO" id="GO:0042981">
    <property type="term" value="P:regulation of apoptotic process"/>
    <property type="evidence" value="ECO:0007669"/>
    <property type="project" value="InterPro"/>
</dbReference>
<dbReference type="InterPro" id="IPR011029">
    <property type="entry name" value="DEATH-like_dom_sf"/>
</dbReference>
<dbReference type="GO" id="GO:0070513">
    <property type="term" value="F:death domain binding"/>
    <property type="evidence" value="ECO:0007669"/>
    <property type="project" value="InterPro"/>
</dbReference>
<dbReference type="InterPro" id="IPR037939">
    <property type="entry name" value="CRADD"/>
</dbReference>
<dbReference type="Gene3D" id="1.10.533.10">
    <property type="entry name" value="Death Domain, Fas"/>
    <property type="match status" value="1"/>
</dbReference>
<evidence type="ECO:0000259" key="1">
    <source>
        <dbReference type="PROSITE" id="PS50209"/>
    </source>
</evidence>
<evidence type="ECO:0000313" key="3">
    <source>
        <dbReference type="WBParaSite" id="PSAMB.scaffold6132size10111.g27951.t1"/>
    </source>
</evidence>